<sequence>MHPEELRAIADDFEIGGHTMTHPHLTRIPLAQASDEIERSKRYLEDVLQRDITAFCYPYGHYNSQVKRLVQQHGYMLARTTRRYAFDVPHDPFEMATSFHTYAHYSDLPTIFRFSHWSLAQMKTYWDWEQLAIALFERTCQQGGLFHLWGHSWELEKTNGWQKLERVLAYIATMSHVVHQTNTEALTTLQRKVHL</sequence>
<proteinExistence type="predicted"/>
<dbReference type="InterPro" id="IPR002509">
    <property type="entry name" value="NODB_dom"/>
</dbReference>
<keyword evidence="4" id="KW-1185">Reference proteome</keyword>
<dbReference type="Gene3D" id="3.20.20.370">
    <property type="entry name" value="Glycoside hydrolase/deacetylase"/>
    <property type="match status" value="1"/>
</dbReference>
<evidence type="ECO:0000256" key="1">
    <source>
        <dbReference type="ARBA" id="ARBA00022729"/>
    </source>
</evidence>
<dbReference type="InterPro" id="IPR051398">
    <property type="entry name" value="Polysacch_Deacetylase"/>
</dbReference>
<dbReference type="Proteomes" id="UP000597444">
    <property type="component" value="Unassembled WGS sequence"/>
</dbReference>
<organism evidence="3 4">
    <name type="scientific">Reticulibacter mediterranei</name>
    <dbReference type="NCBI Taxonomy" id="2778369"/>
    <lineage>
        <taxon>Bacteria</taxon>
        <taxon>Bacillati</taxon>
        <taxon>Chloroflexota</taxon>
        <taxon>Ktedonobacteria</taxon>
        <taxon>Ktedonobacterales</taxon>
        <taxon>Reticulibacteraceae</taxon>
        <taxon>Reticulibacter</taxon>
    </lineage>
</organism>
<dbReference type="PANTHER" id="PTHR34216">
    <property type="match status" value="1"/>
</dbReference>
<dbReference type="PROSITE" id="PS51677">
    <property type="entry name" value="NODB"/>
    <property type="match status" value="1"/>
</dbReference>
<keyword evidence="1" id="KW-0732">Signal</keyword>
<dbReference type="Pfam" id="PF01522">
    <property type="entry name" value="Polysacc_deac_1"/>
    <property type="match status" value="1"/>
</dbReference>
<dbReference type="GO" id="GO:0005975">
    <property type="term" value="P:carbohydrate metabolic process"/>
    <property type="evidence" value="ECO:0007669"/>
    <property type="project" value="InterPro"/>
</dbReference>
<accession>A0A8J3N8R9</accession>
<gene>
    <name evidence="3" type="ORF">KSF_085700</name>
</gene>
<evidence type="ECO:0000313" key="3">
    <source>
        <dbReference type="EMBL" id="GHO98522.1"/>
    </source>
</evidence>
<feature type="domain" description="NodB homology" evidence="2">
    <location>
        <begin position="1"/>
        <end position="195"/>
    </location>
</feature>
<reference evidence="3" key="1">
    <citation type="submission" date="2020-10" db="EMBL/GenBank/DDBJ databases">
        <title>Taxonomic study of unclassified bacteria belonging to the class Ktedonobacteria.</title>
        <authorList>
            <person name="Yabe S."/>
            <person name="Wang C.M."/>
            <person name="Zheng Y."/>
            <person name="Sakai Y."/>
            <person name="Cavaletti L."/>
            <person name="Monciardini P."/>
            <person name="Donadio S."/>
        </authorList>
    </citation>
    <scope>NUCLEOTIDE SEQUENCE</scope>
    <source>
        <strain evidence="3">ID150040</strain>
    </source>
</reference>
<dbReference type="AlphaFoldDB" id="A0A8J3N8R9"/>
<protein>
    <recommendedName>
        <fullName evidence="2">NodB homology domain-containing protein</fullName>
    </recommendedName>
</protein>
<comment type="caution">
    <text evidence="3">The sequence shown here is derived from an EMBL/GenBank/DDBJ whole genome shotgun (WGS) entry which is preliminary data.</text>
</comment>
<evidence type="ECO:0000259" key="2">
    <source>
        <dbReference type="PROSITE" id="PS51677"/>
    </source>
</evidence>
<evidence type="ECO:0000313" key="4">
    <source>
        <dbReference type="Proteomes" id="UP000597444"/>
    </source>
</evidence>
<dbReference type="GO" id="GO:0016810">
    <property type="term" value="F:hydrolase activity, acting on carbon-nitrogen (but not peptide) bonds"/>
    <property type="evidence" value="ECO:0007669"/>
    <property type="project" value="InterPro"/>
</dbReference>
<name>A0A8J3N8R9_9CHLR</name>
<dbReference type="SUPFAM" id="SSF88713">
    <property type="entry name" value="Glycoside hydrolase/deacetylase"/>
    <property type="match status" value="1"/>
</dbReference>
<dbReference type="InterPro" id="IPR011330">
    <property type="entry name" value="Glyco_hydro/deAcase_b/a-brl"/>
</dbReference>
<dbReference type="EMBL" id="BNJK01000002">
    <property type="protein sequence ID" value="GHO98522.1"/>
    <property type="molecule type" value="Genomic_DNA"/>
</dbReference>
<dbReference type="PANTHER" id="PTHR34216:SF7">
    <property type="entry name" value="POLY-BETA-1,6-N-ACETYL-D-GLUCOSAMINE N-DEACETYLASE"/>
    <property type="match status" value="1"/>
</dbReference>